<comment type="caution">
    <text evidence="3">The sequence shown here is derived from an EMBL/GenBank/DDBJ whole genome shotgun (WGS) entry which is preliminary data.</text>
</comment>
<evidence type="ECO:0008006" key="4">
    <source>
        <dbReference type="Google" id="ProtNLM"/>
    </source>
</evidence>
<dbReference type="InterPro" id="IPR012674">
    <property type="entry name" value="Calycin"/>
</dbReference>
<accession>A0A071M642</accession>
<dbReference type="AlphaFoldDB" id="A0A071M642"/>
<dbReference type="InterPro" id="IPR035348">
    <property type="entry name" value="MoaF_C"/>
</dbReference>
<feature type="domain" description="Molybdenum cofactor biosynthesis protein F N-terminal" evidence="1">
    <location>
        <begin position="19"/>
        <end position="126"/>
    </location>
</feature>
<evidence type="ECO:0000259" key="2">
    <source>
        <dbReference type="Pfam" id="PF17409"/>
    </source>
</evidence>
<dbReference type="InterPro" id="IPR024724">
    <property type="entry name" value="MoaF_N"/>
</dbReference>
<feature type="domain" description="MoaF C-terminal" evidence="2">
    <location>
        <begin position="154"/>
        <end position="264"/>
    </location>
</feature>
<proteinExistence type="predicted"/>
<dbReference type="EMBL" id="JJOA01000032">
    <property type="protein sequence ID" value="KEA56212.1"/>
    <property type="molecule type" value="Genomic_DNA"/>
</dbReference>
<name>A0A071M642_9BURK</name>
<dbReference type="Pfam" id="PF10703">
    <property type="entry name" value="MoaF"/>
    <property type="match status" value="1"/>
</dbReference>
<organism evidence="3">
    <name type="scientific">Burkholderia cenocepacia</name>
    <dbReference type="NCBI Taxonomy" id="95486"/>
    <lineage>
        <taxon>Bacteria</taxon>
        <taxon>Pseudomonadati</taxon>
        <taxon>Pseudomonadota</taxon>
        <taxon>Betaproteobacteria</taxon>
        <taxon>Burkholderiales</taxon>
        <taxon>Burkholderiaceae</taxon>
        <taxon>Burkholderia</taxon>
        <taxon>Burkholderia cepacia complex</taxon>
    </lineage>
</organism>
<gene>
    <name evidence="3" type="ORF">DT99_28235</name>
</gene>
<evidence type="ECO:0000313" key="3">
    <source>
        <dbReference type="EMBL" id="KEA56212.1"/>
    </source>
</evidence>
<sequence length="272" mass="30803">MDYSITQAIENHQFVPVDEWPTLEQMADGFAEHKYPRTSVLAGVREVFRFDNGWLIEHHFLDENTLSWNLLEGEGAGASGTHAYEAMEIRPGVVFVEFFKDGFDESVSLVWKLESGNLFAAVSGFVDQNGEKRTTTAYQTATVDGKPGDAPIRQSSSLVGKRVLYRYSSDDWYEHVYFGREVMAWHCVNGAEAGVADVEKCAYFDVAPDLYILFWTETIMPVESIVVIDLQRMRSTGRFFCWDPKPNRMVHLTFGSKATVLNDTAYPTTFAE</sequence>
<dbReference type="Pfam" id="PF17409">
    <property type="entry name" value="MoaF_C"/>
    <property type="match status" value="1"/>
</dbReference>
<evidence type="ECO:0000259" key="1">
    <source>
        <dbReference type="Pfam" id="PF10703"/>
    </source>
</evidence>
<reference evidence="3" key="1">
    <citation type="submission" date="2014-04" db="EMBL/GenBank/DDBJ databases">
        <title>In planta biocontrol of soil-borne Fusarium wilt of banana through a plant endophytic bacterium, Burkholderia cenocepacia 869T2.</title>
        <authorList>
            <person name="Ho Y.-N."/>
            <person name="Chiang H.-M."/>
            <person name="Chao C.-P."/>
            <person name="Su C.-C."/>
            <person name="Hsu H.-F."/>
            <person name="Guo C.-T."/>
            <person name="Hsieh J.-L."/>
            <person name="Huang C.-C."/>
        </authorList>
    </citation>
    <scope>NUCLEOTIDE SEQUENCE [LARGE SCALE GENOMIC DNA]</scope>
    <source>
        <strain evidence="3">869T2</strain>
    </source>
</reference>
<dbReference type="OrthoDB" id="8537304at2"/>
<protein>
    <recommendedName>
        <fullName evidence="4">Molybdenum cofactor biosynthesis protein F</fullName>
    </recommendedName>
</protein>
<dbReference type="Gene3D" id="2.40.128.20">
    <property type="match status" value="2"/>
</dbReference>